<accession>A0A3S1AQT4</accession>
<proteinExistence type="predicted"/>
<comment type="caution">
    <text evidence="2">The sequence shown here is derived from an EMBL/GenBank/DDBJ whole genome shotgun (WGS) entry which is preliminary data.</text>
</comment>
<protein>
    <recommendedName>
        <fullName evidence="4">Metal-dependent hydrolase</fullName>
    </recommendedName>
</protein>
<keyword evidence="3" id="KW-1185">Reference proteome</keyword>
<evidence type="ECO:0000313" key="2">
    <source>
        <dbReference type="EMBL" id="RUT06818.1"/>
    </source>
</evidence>
<dbReference type="Proteomes" id="UP000271624">
    <property type="component" value="Unassembled WGS sequence"/>
</dbReference>
<keyword evidence="1" id="KW-1133">Transmembrane helix</keyword>
<evidence type="ECO:0000313" key="3">
    <source>
        <dbReference type="Proteomes" id="UP000271624"/>
    </source>
</evidence>
<keyword evidence="1" id="KW-0472">Membrane</keyword>
<dbReference type="Pfam" id="PF10118">
    <property type="entry name" value="Metal_hydrol"/>
    <property type="match status" value="1"/>
</dbReference>
<dbReference type="PANTHER" id="PTHR39456">
    <property type="entry name" value="METAL-DEPENDENT HYDROLASE"/>
    <property type="match status" value="1"/>
</dbReference>
<dbReference type="InterPro" id="IPR016516">
    <property type="entry name" value="UCP07580"/>
</dbReference>
<gene>
    <name evidence="2" type="ORF">DSM106972_030750</name>
</gene>
<name>A0A3S1AQT4_9CYAN</name>
<dbReference type="RefSeq" id="WP_127081570.1">
    <property type="nucleotide sequence ID" value="NZ_RSCL01000006.1"/>
</dbReference>
<organism evidence="2 3">
    <name type="scientific">Dulcicalothrix desertica PCC 7102</name>
    <dbReference type="NCBI Taxonomy" id="232991"/>
    <lineage>
        <taxon>Bacteria</taxon>
        <taxon>Bacillati</taxon>
        <taxon>Cyanobacteriota</taxon>
        <taxon>Cyanophyceae</taxon>
        <taxon>Nostocales</taxon>
        <taxon>Calotrichaceae</taxon>
        <taxon>Dulcicalothrix</taxon>
    </lineage>
</organism>
<feature type="transmembrane region" description="Helical" evidence="1">
    <location>
        <begin position="199"/>
        <end position="223"/>
    </location>
</feature>
<evidence type="ECO:0008006" key="4">
    <source>
        <dbReference type="Google" id="ProtNLM"/>
    </source>
</evidence>
<reference evidence="2" key="2">
    <citation type="journal article" date="2019" name="Genome Biol. Evol.">
        <title>Day and night: Metabolic profiles and evolutionary relationships of six axenic non-marine cyanobacteria.</title>
        <authorList>
            <person name="Will S.E."/>
            <person name="Henke P."/>
            <person name="Boedeker C."/>
            <person name="Huang S."/>
            <person name="Brinkmann H."/>
            <person name="Rohde M."/>
            <person name="Jarek M."/>
            <person name="Friedl T."/>
            <person name="Seufert S."/>
            <person name="Schumacher M."/>
            <person name="Overmann J."/>
            <person name="Neumann-Schaal M."/>
            <person name="Petersen J."/>
        </authorList>
    </citation>
    <scope>NUCLEOTIDE SEQUENCE [LARGE SCALE GENOMIC DNA]</scope>
    <source>
        <strain evidence="2">PCC 7102</strain>
    </source>
</reference>
<reference evidence="2" key="1">
    <citation type="submission" date="2018-12" db="EMBL/GenBank/DDBJ databases">
        <authorList>
            <person name="Will S."/>
            <person name="Neumann-Schaal M."/>
            <person name="Henke P."/>
        </authorList>
    </citation>
    <scope>NUCLEOTIDE SEQUENCE</scope>
    <source>
        <strain evidence="2">PCC 7102</strain>
    </source>
</reference>
<dbReference type="EMBL" id="RSCL01000006">
    <property type="protein sequence ID" value="RUT06818.1"/>
    <property type="molecule type" value="Genomic_DNA"/>
</dbReference>
<dbReference type="PIRSF" id="PIRSF007580">
    <property type="entry name" value="UCP07580"/>
    <property type="match status" value="1"/>
</dbReference>
<sequence>MKFADATTADFPNFENKPLNPNLCEPRKINFQFNNIPKLWLNNNSALTHFFNAMNLFLPAFEGFMVRVMRNQLPRIQNTELEAPIRGFIKQEATHGQTHQKYNKILEAQGYKFKTALKIADFFFTEVLEKYLSPKMCLALIAGFENMTTIISYIVLKSNMLVTANPTMRSLWEWHAAEEIEHSGLAFKFLNYVDNRYRIRILGGLLGTVMVIGAIVVGMALLIMQDQSLTNQKTFHDLRKFLFTEYKFLPLTLKHLTPYFKLEFNPKSEDLYQYGEKVFLNI</sequence>
<evidence type="ECO:0000256" key="1">
    <source>
        <dbReference type="SAM" id="Phobius"/>
    </source>
</evidence>
<dbReference type="OrthoDB" id="485478at2"/>
<dbReference type="PANTHER" id="PTHR39456:SF1">
    <property type="entry name" value="METAL-DEPENDENT HYDROLASE"/>
    <property type="match status" value="1"/>
</dbReference>
<dbReference type="AlphaFoldDB" id="A0A3S1AQT4"/>
<keyword evidence="1" id="KW-0812">Transmembrane</keyword>